<protein>
    <recommendedName>
        <fullName evidence="2">Cytochrome c domain-containing protein</fullName>
    </recommendedName>
</protein>
<dbReference type="NCBIfam" id="TIGR03806">
    <property type="entry name" value="chp_HNE_0200"/>
    <property type="match status" value="1"/>
</dbReference>
<dbReference type="Proteomes" id="UP000886042">
    <property type="component" value="Unassembled WGS sequence"/>
</dbReference>
<organism evidence="1">
    <name type="scientific">Hellea balneolensis</name>
    <dbReference type="NCBI Taxonomy" id="287478"/>
    <lineage>
        <taxon>Bacteria</taxon>
        <taxon>Pseudomonadati</taxon>
        <taxon>Pseudomonadota</taxon>
        <taxon>Alphaproteobacteria</taxon>
        <taxon>Maricaulales</taxon>
        <taxon>Robiginitomaculaceae</taxon>
        <taxon>Hellea</taxon>
    </lineage>
</organism>
<dbReference type="EMBL" id="DRMN01000401">
    <property type="protein sequence ID" value="HFB55507.1"/>
    <property type="molecule type" value="Genomic_DNA"/>
</dbReference>
<sequence length="361" mass="39866">MIHKVRHVWTISSFTMASIFILGACSSREPKTAEMTGPNLETILAEGPAEFLGDYHLFTDDAAHVPTPRVEKYELTNPLFSDYALKERFVYIPQGEAATYRDIRALDFPVGTVLAKTFSYAPDLRTPEVDSYKIETRVLIHKASGWVAYPYIWNAAQNEARYAPVGGRREVSFIDPSGTDLSFTYGVPNANQCKTCHQSGHAIEPIGPKGRNLNNVLENGNPQLDDWIEKGILQPIHGETSAVAALEDLNAPLNDRARAYLDINCAHCHKPDGSASNSGLFLDYSQKEPVRFGINKHPTAAGRGAGNLNVVIDPGSPETSILYYRMSHNEAGIAMPELGRSVTHKEGVDLIEQWIRSLSQE</sequence>
<comment type="caution">
    <text evidence="1">The sequence shown here is derived from an EMBL/GenBank/DDBJ whole genome shotgun (WGS) entry which is preliminary data.</text>
</comment>
<dbReference type="PROSITE" id="PS51257">
    <property type="entry name" value="PROKAR_LIPOPROTEIN"/>
    <property type="match status" value="1"/>
</dbReference>
<evidence type="ECO:0000313" key="1">
    <source>
        <dbReference type="EMBL" id="HFB55507.1"/>
    </source>
</evidence>
<name>A0A7C3C412_9PROT</name>
<evidence type="ECO:0008006" key="2">
    <source>
        <dbReference type="Google" id="ProtNLM"/>
    </source>
</evidence>
<reference evidence="1" key="1">
    <citation type="journal article" date="2020" name="mSystems">
        <title>Genome- and Community-Level Interaction Insights into Carbon Utilization and Element Cycling Functions of Hydrothermarchaeota in Hydrothermal Sediment.</title>
        <authorList>
            <person name="Zhou Z."/>
            <person name="Liu Y."/>
            <person name="Xu W."/>
            <person name="Pan J."/>
            <person name="Luo Z.H."/>
            <person name="Li M."/>
        </authorList>
    </citation>
    <scope>NUCLEOTIDE SEQUENCE [LARGE SCALE GENOMIC DNA]</scope>
    <source>
        <strain evidence="1">HyVt-489</strain>
    </source>
</reference>
<dbReference type="InterPro" id="IPR022269">
    <property type="entry name" value="SO_2930-like_C"/>
</dbReference>
<accession>A0A7C3C412</accession>
<dbReference type="AlphaFoldDB" id="A0A7C3C412"/>
<gene>
    <name evidence="1" type="ORF">ENJ46_06235</name>
</gene>
<proteinExistence type="predicted"/>